<evidence type="ECO:0000256" key="2">
    <source>
        <dbReference type="ARBA" id="ARBA00023002"/>
    </source>
</evidence>
<evidence type="ECO:0000313" key="4">
    <source>
        <dbReference type="EMBL" id="SCV73629.1"/>
    </source>
</evidence>
<dbReference type="InterPro" id="IPR002347">
    <property type="entry name" value="SDR_fam"/>
</dbReference>
<keyword evidence="5" id="KW-1185">Reference proteome</keyword>
<dbReference type="OrthoDB" id="4131217at2759"/>
<dbReference type="PANTHER" id="PTHR43180">
    <property type="entry name" value="3-OXOACYL-(ACYL-CARRIER-PROTEIN) REDUCTASE (AFU_ORTHOLOGUE AFUA_6G11210)"/>
    <property type="match status" value="1"/>
</dbReference>
<dbReference type="Pfam" id="PF00106">
    <property type="entry name" value="adh_short"/>
    <property type="match status" value="1"/>
</dbReference>
<accession>A0A238FLH4</accession>
<protein>
    <submittedName>
        <fullName evidence="4">BQ2448_6059 protein</fullName>
    </submittedName>
</protein>
<evidence type="ECO:0000313" key="5">
    <source>
        <dbReference type="Proteomes" id="UP000198372"/>
    </source>
</evidence>
<dbReference type="InterPro" id="IPR036291">
    <property type="entry name" value="NAD(P)-bd_dom_sf"/>
</dbReference>
<dbReference type="EMBL" id="FMSP01000019">
    <property type="protein sequence ID" value="SCV73629.1"/>
    <property type="molecule type" value="Genomic_DNA"/>
</dbReference>
<sequence>MSSSKQVSPELKAAQARTLARLSQIQDQFNSTPGSGRFKSKVAILTGVGSEKGIGRASAVLLAREGAKHLYVMDFNGSSLPQLAKDLEARYKGLKVSRISSSFVTAIEADATDEAAISGVCEQAIKDEGRLDCFFANAGIVGANLLQHTDPSDFMEVFRVNTLRWVLMMRCARKGLLQDDRSIGLSVTPHSCFLAIKHASEAMKVVQKDSGKTETGGSIVLTASVAGIRSGAGPMDYSGSKAAVINLANTAANTLFGTNIRVNSICPGLIETGMTTYTFERAKERGTLGKVGQLNPLRRFGVAEEIAQAVLFLASDDSSYVNGIHLPVDGGLSSSHPVVPGQAF</sequence>
<dbReference type="CDD" id="cd05233">
    <property type="entry name" value="SDR_c"/>
    <property type="match status" value="1"/>
</dbReference>
<dbReference type="Pfam" id="PF13561">
    <property type="entry name" value="adh_short_C2"/>
    <property type="match status" value="1"/>
</dbReference>
<comment type="similarity">
    <text evidence="1 3">Belongs to the short-chain dehydrogenases/reductases (SDR) family.</text>
</comment>
<dbReference type="Gene3D" id="3.40.50.720">
    <property type="entry name" value="NAD(P)-binding Rossmann-like Domain"/>
    <property type="match status" value="1"/>
</dbReference>
<dbReference type="Proteomes" id="UP000198372">
    <property type="component" value="Unassembled WGS sequence"/>
</dbReference>
<name>A0A238FLH4_9BASI</name>
<dbReference type="SUPFAM" id="SSF51735">
    <property type="entry name" value="NAD(P)-binding Rossmann-fold domains"/>
    <property type="match status" value="1"/>
</dbReference>
<evidence type="ECO:0000256" key="1">
    <source>
        <dbReference type="ARBA" id="ARBA00006484"/>
    </source>
</evidence>
<dbReference type="PANTHER" id="PTHR43180:SF66">
    <property type="entry name" value="SHORT-CHAIN DEHYDROGENASE_REDUCTASE FAMILY PROTEIN"/>
    <property type="match status" value="1"/>
</dbReference>
<dbReference type="PRINTS" id="PR00081">
    <property type="entry name" value="GDHRDH"/>
</dbReference>
<gene>
    <name evidence="4" type="ORF">BQ2448_6059</name>
</gene>
<reference evidence="5" key="1">
    <citation type="submission" date="2016-09" db="EMBL/GenBank/DDBJ databases">
        <authorList>
            <person name="Jeantristanb JTB J.-T."/>
            <person name="Ricardo R."/>
        </authorList>
    </citation>
    <scope>NUCLEOTIDE SEQUENCE [LARGE SCALE GENOMIC DNA]</scope>
</reference>
<dbReference type="STRING" id="269621.A0A238FLH4"/>
<dbReference type="PRINTS" id="PR00080">
    <property type="entry name" value="SDRFAMILY"/>
</dbReference>
<proteinExistence type="inferred from homology"/>
<evidence type="ECO:0000256" key="3">
    <source>
        <dbReference type="RuleBase" id="RU000363"/>
    </source>
</evidence>
<dbReference type="AlphaFoldDB" id="A0A238FLH4"/>
<organism evidence="4 5">
    <name type="scientific">Microbotryum intermedium</name>
    <dbReference type="NCBI Taxonomy" id="269621"/>
    <lineage>
        <taxon>Eukaryota</taxon>
        <taxon>Fungi</taxon>
        <taxon>Dikarya</taxon>
        <taxon>Basidiomycota</taxon>
        <taxon>Pucciniomycotina</taxon>
        <taxon>Microbotryomycetes</taxon>
        <taxon>Microbotryales</taxon>
        <taxon>Microbotryaceae</taxon>
        <taxon>Microbotryum</taxon>
    </lineage>
</organism>
<dbReference type="GO" id="GO:0016491">
    <property type="term" value="F:oxidoreductase activity"/>
    <property type="evidence" value="ECO:0007669"/>
    <property type="project" value="UniProtKB-KW"/>
</dbReference>
<keyword evidence="2" id="KW-0560">Oxidoreductase</keyword>